<feature type="domain" description="HTH cro/C1-type" evidence="1">
    <location>
        <begin position="6"/>
        <end position="40"/>
    </location>
</feature>
<dbReference type="Proteomes" id="UP000565155">
    <property type="component" value="Unassembled WGS sequence"/>
</dbReference>
<dbReference type="InterPro" id="IPR010982">
    <property type="entry name" value="Lambda_DNA-bd_dom_sf"/>
</dbReference>
<sequence length="60" mass="7082">MHPSEFKRIRKSVLKLSQSELGDKLDLSNDSISRFETGKYPVDKRTEFALLWLQHLELHL</sequence>
<dbReference type="Gene3D" id="1.10.260.40">
    <property type="entry name" value="lambda repressor-like DNA-binding domains"/>
    <property type="match status" value="1"/>
</dbReference>
<dbReference type="InterPro" id="IPR001387">
    <property type="entry name" value="Cro/C1-type_HTH"/>
</dbReference>
<dbReference type="PROSITE" id="PS50943">
    <property type="entry name" value="HTH_CROC1"/>
    <property type="match status" value="1"/>
</dbReference>
<protein>
    <submittedName>
        <fullName evidence="2">Helix-turn-helix transcriptional regulator</fullName>
    </submittedName>
</protein>
<proteinExistence type="predicted"/>
<name>A0A7Y0N1Y9_VIBAL</name>
<comment type="caution">
    <text evidence="2">The sequence shown here is derived from an EMBL/GenBank/DDBJ whole genome shotgun (WGS) entry which is preliminary data.</text>
</comment>
<organism evidence="2 3">
    <name type="scientific">Vibrio alginolyticus</name>
    <dbReference type="NCBI Taxonomy" id="663"/>
    <lineage>
        <taxon>Bacteria</taxon>
        <taxon>Pseudomonadati</taxon>
        <taxon>Pseudomonadota</taxon>
        <taxon>Gammaproteobacteria</taxon>
        <taxon>Vibrionales</taxon>
        <taxon>Vibrionaceae</taxon>
        <taxon>Vibrio</taxon>
    </lineage>
</organism>
<dbReference type="EMBL" id="JABCMA010000832">
    <property type="protein sequence ID" value="NMR77533.1"/>
    <property type="molecule type" value="Genomic_DNA"/>
</dbReference>
<dbReference type="Pfam" id="PF01381">
    <property type="entry name" value="HTH_3"/>
    <property type="match status" value="1"/>
</dbReference>
<evidence type="ECO:0000259" key="1">
    <source>
        <dbReference type="PROSITE" id="PS50943"/>
    </source>
</evidence>
<dbReference type="AlphaFoldDB" id="A0A7Y0N1Y9"/>
<evidence type="ECO:0000313" key="3">
    <source>
        <dbReference type="Proteomes" id="UP000565155"/>
    </source>
</evidence>
<dbReference type="GO" id="GO:0003677">
    <property type="term" value="F:DNA binding"/>
    <property type="evidence" value="ECO:0007669"/>
    <property type="project" value="InterPro"/>
</dbReference>
<evidence type="ECO:0000313" key="2">
    <source>
        <dbReference type="EMBL" id="NMR77533.1"/>
    </source>
</evidence>
<dbReference type="SUPFAM" id="SSF47413">
    <property type="entry name" value="lambda repressor-like DNA-binding domains"/>
    <property type="match status" value="1"/>
</dbReference>
<reference evidence="2 3" key="1">
    <citation type="submission" date="2020-04" db="EMBL/GenBank/DDBJ databases">
        <title>Whole-genome sequencing of Vibrio spp. from China reveals different genetic environments of blaCTX-M-14 among diverse lineages.</title>
        <authorList>
            <person name="Zheng Z."/>
            <person name="Ye L."/>
            <person name="Chen S."/>
        </authorList>
    </citation>
    <scope>NUCLEOTIDE SEQUENCE [LARGE SCALE GENOMIC DNA]</scope>
    <source>
        <strain evidence="2 3">Vb1636</strain>
    </source>
</reference>
<dbReference type="RefSeq" id="WP_169629822.1">
    <property type="nucleotide sequence ID" value="NZ_JABCMA010000832.1"/>
</dbReference>
<accession>A0A7Y0N1Y9</accession>
<dbReference type="CDD" id="cd00093">
    <property type="entry name" value="HTH_XRE"/>
    <property type="match status" value="1"/>
</dbReference>
<gene>
    <name evidence="2" type="ORF">HKB35_28550</name>
</gene>
<feature type="non-terminal residue" evidence="2">
    <location>
        <position position="60"/>
    </location>
</feature>